<feature type="domain" description="AB hydrolase-1" evidence="1">
    <location>
        <begin position="41"/>
        <end position="141"/>
    </location>
</feature>
<dbReference type="SUPFAM" id="SSF53474">
    <property type="entry name" value="alpha/beta-Hydrolases"/>
    <property type="match status" value="1"/>
</dbReference>
<dbReference type="AlphaFoldDB" id="A0A926VDH9"/>
<dbReference type="InterPro" id="IPR000073">
    <property type="entry name" value="AB_hydrolase_1"/>
</dbReference>
<name>A0A926VDH9_9CYAN</name>
<proteinExistence type="predicted"/>
<dbReference type="PANTHER" id="PTHR46438">
    <property type="entry name" value="ALPHA/BETA-HYDROLASES SUPERFAMILY PROTEIN"/>
    <property type="match status" value="1"/>
</dbReference>
<dbReference type="InterPro" id="IPR029058">
    <property type="entry name" value="AB_hydrolase_fold"/>
</dbReference>
<keyword evidence="3" id="KW-1185">Reference proteome</keyword>
<dbReference type="GO" id="GO:0016787">
    <property type="term" value="F:hydrolase activity"/>
    <property type="evidence" value="ECO:0007669"/>
    <property type="project" value="UniProtKB-KW"/>
</dbReference>
<accession>A0A926VDH9</accession>
<evidence type="ECO:0000259" key="1">
    <source>
        <dbReference type="Pfam" id="PF00561"/>
    </source>
</evidence>
<dbReference type="Gene3D" id="3.40.50.1820">
    <property type="entry name" value="alpha/beta hydrolase"/>
    <property type="match status" value="1"/>
</dbReference>
<reference evidence="2" key="2">
    <citation type="submission" date="2020-08" db="EMBL/GenBank/DDBJ databases">
        <authorList>
            <person name="Chen M."/>
            <person name="Teng W."/>
            <person name="Zhao L."/>
            <person name="Hu C."/>
            <person name="Zhou Y."/>
            <person name="Han B."/>
            <person name="Song L."/>
            <person name="Shu W."/>
        </authorList>
    </citation>
    <scope>NUCLEOTIDE SEQUENCE</scope>
    <source>
        <strain evidence="2">FACHB-1375</strain>
    </source>
</reference>
<gene>
    <name evidence="2" type="ORF">H6G03_12040</name>
</gene>
<evidence type="ECO:0000313" key="3">
    <source>
        <dbReference type="Proteomes" id="UP000641646"/>
    </source>
</evidence>
<dbReference type="PANTHER" id="PTHR46438:SF2">
    <property type="entry name" value="ALPHA_BETA-HYDROLASES SUPERFAMILY PROTEIN"/>
    <property type="match status" value="1"/>
</dbReference>
<dbReference type="Pfam" id="PF00561">
    <property type="entry name" value="Abhydrolase_1"/>
    <property type="match status" value="1"/>
</dbReference>
<reference evidence="2" key="1">
    <citation type="journal article" date="2015" name="ISME J.">
        <title>Draft Genome Sequence of Streptomyces incarnatus NRRL8089, which Produces the Nucleoside Antibiotic Sinefungin.</title>
        <authorList>
            <person name="Oshima K."/>
            <person name="Hattori M."/>
            <person name="Shimizu H."/>
            <person name="Fukuda K."/>
            <person name="Nemoto M."/>
            <person name="Inagaki K."/>
            <person name="Tamura T."/>
        </authorList>
    </citation>
    <scope>NUCLEOTIDE SEQUENCE</scope>
    <source>
        <strain evidence="2">FACHB-1375</strain>
    </source>
</reference>
<dbReference type="EMBL" id="JACJPW010000026">
    <property type="protein sequence ID" value="MBD2181828.1"/>
    <property type="molecule type" value="Genomic_DNA"/>
</dbReference>
<dbReference type="RefSeq" id="WP_190464638.1">
    <property type="nucleotide sequence ID" value="NZ_JACJPW010000026.1"/>
</dbReference>
<dbReference type="PRINTS" id="PR00111">
    <property type="entry name" value="ABHYDROLASE"/>
</dbReference>
<dbReference type="Proteomes" id="UP000641646">
    <property type="component" value="Unassembled WGS sequence"/>
</dbReference>
<keyword evidence="2" id="KW-0378">Hydrolase</keyword>
<organism evidence="2 3">
    <name type="scientific">Aerosakkonema funiforme FACHB-1375</name>
    <dbReference type="NCBI Taxonomy" id="2949571"/>
    <lineage>
        <taxon>Bacteria</taxon>
        <taxon>Bacillati</taxon>
        <taxon>Cyanobacteriota</taxon>
        <taxon>Cyanophyceae</taxon>
        <taxon>Oscillatoriophycideae</taxon>
        <taxon>Aerosakkonematales</taxon>
        <taxon>Aerosakkonemataceae</taxon>
        <taxon>Aerosakkonema</taxon>
    </lineage>
</organism>
<protein>
    <submittedName>
        <fullName evidence="2">Alpha/beta hydrolase</fullName>
    </submittedName>
</protein>
<evidence type="ECO:0000313" key="2">
    <source>
        <dbReference type="EMBL" id="MBD2181828.1"/>
    </source>
</evidence>
<sequence>MFQPPGFEQLSVMTSLGRMVYYTAQGELWGRQDATGAEELPTLVFLHGFGGGSSAYEWSKVYPAFATEYRILAPDLIGWGKSNHPARNYRIEDYLTTIAEFIEQTCNGPVPVIASSLTAAFTIRIAINRPELFKCLILTTPAGLADFGENYASSFFAQLVSVPILDRIIYSTGVANPKGIRTFLEQRQFADARRVYDEIVEAYLESALAENAEYAALSFVRGDLSFDLSLYISQLTAPTAFIWGKQSQFTGPEIGQRLASLNPSAIRFFQHLEDVGLTPQLELPAVTIGLIRRFLKELS</sequence>
<comment type="caution">
    <text evidence="2">The sequence shown here is derived from an EMBL/GenBank/DDBJ whole genome shotgun (WGS) entry which is preliminary data.</text>
</comment>